<protein>
    <submittedName>
        <fullName evidence="7">ATP-binding protein</fullName>
    </submittedName>
</protein>
<feature type="domain" description="CobW C-terminal" evidence="6">
    <location>
        <begin position="225"/>
        <end position="318"/>
    </location>
</feature>
<evidence type="ECO:0000313" key="8">
    <source>
        <dbReference type="Proteomes" id="UP000644756"/>
    </source>
</evidence>
<dbReference type="SUPFAM" id="SSF52540">
    <property type="entry name" value="P-loop containing nucleoside triphosphate hydrolases"/>
    <property type="match status" value="1"/>
</dbReference>
<dbReference type="AlphaFoldDB" id="A0A917G2M8"/>
<dbReference type="Pfam" id="PF07683">
    <property type="entry name" value="CobW_C"/>
    <property type="match status" value="1"/>
</dbReference>
<gene>
    <name evidence="7" type="ORF">GCM10010916_40270</name>
</gene>
<sequence>MPKIPVIILSGFLGSGKTSLLTKALKQNELQNSAIIVNEFGKIGLDHHLLSRVEERTLLLGGGCVCCSTREDLVAAILALLNDMQSGVQQKVDRVIVETTGLADPSPIWFTILRHPVLQHHFDVDRILVTLDAVNGMFHLDQHEESIKQTAVADQIIITKTDIASGEQIEQLLERIASINPAASIGTTHADDPDGSRFFVGDAQAVRTVQAVDSADLAKAHAGDTCSISIRFDRPLDWHAFGLWLSMLLHARGTAILRVKGLLDLGGEGPVSLNGVQHIIHPPEHLDHWPEGIRASNIVFIMKQVEPQQILDSLLAFQHVLGAVPYALEVKTAI</sequence>
<reference evidence="7" key="1">
    <citation type="journal article" date="2014" name="Int. J. Syst. Evol. Microbiol.">
        <title>Complete genome sequence of Corynebacterium casei LMG S-19264T (=DSM 44701T), isolated from a smear-ripened cheese.</title>
        <authorList>
            <consortium name="US DOE Joint Genome Institute (JGI-PGF)"/>
            <person name="Walter F."/>
            <person name="Albersmeier A."/>
            <person name="Kalinowski J."/>
            <person name="Ruckert C."/>
        </authorList>
    </citation>
    <scope>NUCLEOTIDE SEQUENCE</scope>
    <source>
        <strain evidence="7">CGMCC 1.12987</strain>
    </source>
</reference>
<dbReference type="SUPFAM" id="SSF90002">
    <property type="entry name" value="Hypothetical protein YjiA, C-terminal domain"/>
    <property type="match status" value="1"/>
</dbReference>
<evidence type="ECO:0000256" key="5">
    <source>
        <dbReference type="ARBA" id="ARBA00049117"/>
    </source>
</evidence>
<dbReference type="GO" id="GO:0005524">
    <property type="term" value="F:ATP binding"/>
    <property type="evidence" value="ECO:0007669"/>
    <property type="project" value="UniProtKB-KW"/>
</dbReference>
<dbReference type="GO" id="GO:0005737">
    <property type="term" value="C:cytoplasm"/>
    <property type="evidence" value="ECO:0007669"/>
    <property type="project" value="TreeGrafter"/>
</dbReference>
<comment type="caution">
    <text evidence="7">The sequence shown here is derived from an EMBL/GenBank/DDBJ whole genome shotgun (WGS) entry which is preliminary data.</text>
</comment>
<comment type="similarity">
    <text evidence="4">Belongs to the SIMIBI class G3E GTPase family. ZNG1 subfamily.</text>
</comment>
<dbReference type="SMART" id="SM00833">
    <property type="entry name" value="CobW_C"/>
    <property type="match status" value="1"/>
</dbReference>
<name>A0A917G2M8_9BACL</name>
<dbReference type="GO" id="GO:0016787">
    <property type="term" value="F:hydrolase activity"/>
    <property type="evidence" value="ECO:0007669"/>
    <property type="project" value="UniProtKB-KW"/>
</dbReference>
<dbReference type="Proteomes" id="UP000644756">
    <property type="component" value="Unassembled WGS sequence"/>
</dbReference>
<evidence type="ECO:0000256" key="4">
    <source>
        <dbReference type="ARBA" id="ARBA00034320"/>
    </source>
</evidence>
<dbReference type="InterPro" id="IPR027417">
    <property type="entry name" value="P-loop_NTPase"/>
</dbReference>
<dbReference type="InterPro" id="IPR011629">
    <property type="entry name" value="CobW-like_C"/>
</dbReference>
<dbReference type="EMBL" id="BMGR01000015">
    <property type="protein sequence ID" value="GGG19395.1"/>
    <property type="molecule type" value="Genomic_DNA"/>
</dbReference>
<evidence type="ECO:0000313" key="7">
    <source>
        <dbReference type="EMBL" id="GGG19395.1"/>
    </source>
</evidence>
<accession>A0A917G2M8</accession>
<dbReference type="InterPro" id="IPR003495">
    <property type="entry name" value="CobW/HypB/UreG_nucleotide-bd"/>
</dbReference>
<evidence type="ECO:0000256" key="2">
    <source>
        <dbReference type="ARBA" id="ARBA00022801"/>
    </source>
</evidence>
<dbReference type="Gene3D" id="3.30.1220.10">
    <property type="entry name" value="CobW-like, C-terminal domain"/>
    <property type="match status" value="1"/>
</dbReference>
<dbReference type="InterPro" id="IPR036627">
    <property type="entry name" value="CobW-likC_sf"/>
</dbReference>
<dbReference type="PANTHER" id="PTHR13748:SF62">
    <property type="entry name" value="COBW DOMAIN-CONTAINING PROTEIN"/>
    <property type="match status" value="1"/>
</dbReference>
<organism evidence="7 8">
    <name type="scientific">Paenibacillus abyssi</name>
    <dbReference type="NCBI Taxonomy" id="1340531"/>
    <lineage>
        <taxon>Bacteria</taxon>
        <taxon>Bacillati</taxon>
        <taxon>Bacillota</taxon>
        <taxon>Bacilli</taxon>
        <taxon>Bacillales</taxon>
        <taxon>Paenibacillaceae</taxon>
        <taxon>Paenibacillus</taxon>
    </lineage>
</organism>
<keyword evidence="7" id="KW-0067">ATP-binding</keyword>
<evidence type="ECO:0000256" key="3">
    <source>
        <dbReference type="ARBA" id="ARBA00023186"/>
    </source>
</evidence>
<comment type="catalytic activity">
    <reaction evidence="5">
        <text>GTP + H2O = GDP + phosphate + H(+)</text>
        <dbReference type="Rhea" id="RHEA:19669"/>
        <dbReference type="ChEBI" id="CHEBI:15377"/>
        <dbReference type="ChEBI" id="CHEBI:15378"/>
        <dbReference type="ChEBI" id="CHEBI:37565"/>
        <dbReference type="ChEBI" id="CHEBI:43474"/>
        <dbReference type="ChEBI" id="CHEBI:58189"/>
    </reaction>
    <physiologicalReaction direction="left-to-right" evidence="5">
        <dbReference type="Rhea" id="RHEA:19670"/>
    </physiologicalReaction>
</comment>
<keyword evidence="3" id="KW-0143">Chaperone</keyword>
<evidence type="ECO:0000259" key="6">
    <source>
        <dbReference type="SMART" id="SM00833"/>
    </source>
</evidence>
<proteinExistence type="inferred from homology"/>
<dbReference type="RefSeq" id="WP_188532867.1">
    <property type="nucleotide sequence ID" value="NZ_BMGR01000015.1"/>
</dbReference>
<dbReference type="Pfam" id="PF02492">
    <property type="entry name" value="cobW"/>
    <property type="match status" value="1"/>
</dbReference>
<dbReference type="Gene3D" id="3.40.50.300">
    <property type="entry name" value="P-loop containing nucleotide triphosphate hydrolases"/>
    <property type="match status" value="1"/>
</dbReference>
<dbReference type="PANTHER" id="PTHR13748">
    <property type="entry name" value="COBW-RELATED"/>
    <property type="match status" value="1"/>
</dbReference>
<keyword evidence="1" id="KW-0547">Nucleotide-binding</keyword>
<evidence type="ECO:0000256" key="1">
    <source>
        <dbReference type="ARBA" id="ARBA00022741"/>
    </source>
</evidence>
<dbReference type="InterPro" id="IPR051316">
    <property type="entry name" value="Zinc-reg_GTPase_activator"/>
</dbReference>
<reference evidence="7" key="2">
    <citation type="submission" date="2020-09" db="EMBL/GenBank/DDBJ databases">
        <authorList>
            <person name="Sun Q."/>
            <person name="Zhou Y."/>
        </authorList>
    </citation>
    <scope>NUCLEOTIDE SEQUENCE</scope>
    <source>
        <strain evidence="7">CGMCC 1.12987</strain>
    </source>
</reference>
<keyword evidence="8" id="KW-1185">Reference proteome</keyword>
<keyword evidence="2" id="KW-0378">Hydrolase</keyword>
<dbReference type="CDD" id="cd03112">
    <property type="entry name" value="CobW-like"/>
    <property type="match status" value="1"/>
</dbReference>